<evidence type="ECO:0000313" key="3">
    <source>
        <dbReference type="Proteomes" id="UP000253831"/>
    </source>
</evidence>
<name>A0A369XR07_9PROT</name>
<dbReference type="GO" id="GO:0016787">
    <property type="term" value="F:hydrolase activity"/>
    <property type="evidence" value="ECO:0007669"/>
    <property type="project" value="UniProtKB-KW"/>
</dbReference>
<dbReference type="AlphaFoldDB" id="A0A369XR07"/>
<gene>
    <name evidence="2" type="ORF">DVS81_01175</name>
</gene>
<dbReference type="InterPro" id="IPR011105">
    <property type="entry name" value="Cell_wall_hydrolase_SleB"/>
</dbReference>
<sequence>MAAVASVVLNRVRRQTYWGKSIIEVCQKPWQFSCWNLNDPNLRKLQQVSASNAVFALALSIASEAANNRLADATKGATHYYARTLGRPPRWAVGKTPCEKIDGHLFFNDVA</sequence>
<dbReference type="Gene3D" id="1.10.10.2520">
    <property type="entry name" value="Cell wall hydrolase SleB, domain 1"/>
    <property type="match status" value="1"/>
</dbReference>
<accession>A0A369XR07</accession>
<protein>
    <submittedName>
        <fullName evidence="2">Cell wall hydrolase</fullName>
    </submittedName>
</protein>
<dbReference type="Proteomes" id="UP000253831">
    <property type="component" value="Unassembled WGS sequence"/>
</dbReference>
<reference evidence="2 3" key="1">
    <citation type="submission" date="2018-05" db="EMBL/GenBank/DDBJ databases">
        <title>Integrated omic analyses show evidence that a Ca. Accumulibacter phosphatis strain performs denitrification under micro-aerobic conditions.</title>
        <authorList>
            <person name="Camejo P.Y."/>
            <person name="Katherine M.D."/>
            <person name="Daniel N.R."/>
        </authorList>
    </citation>
    <scope>NUCLEOTIDE SEQUENCE [LARGE SCALE GENOMIC DNA]</scope>
    <source>
        <strain evidence="2">UW-LDO-IC</strain>
    </source>
</reference>
<evidence type="ECO:0000313" key="2">
    <source>
        <dbReference type="EMBL" id="RDE52583.1"/>
    </source>
</evidence>
<dbReference type="EMBL" id="QPGA01000001">
    <property type="protein sequence ID" value="RDE52583.1"/>
    <property type="molecule type" value="Genomic_DNA"/>
</dbReference>
<dbReference type="InterPro" id="IPR042047">
    <property type="entry name" value="SleB_dom1"/>
</dbReference>
<dbReference type="Pfam" id="PF07486">
    <property type="entry name" value="Hydrolase_2"/>
    <property type="match status" value="1"/>
</dbReference>
<proteinExistence type="predicted"/>
<feature type="domain" description="Cell wall hydrolase SleB" evidence="1">
    <location>
        <begin position="1"/>
        <end position="107"/>
    </location>
</feature>
<organism evidence="2 3">
    <name type="scientific">Candidatus Accumulibacter meliphilus</name>
    <dbReference type="NCBI Taxonomy" id="2211374"/>
    <lineage>
        <taxon>Bacteria</taxon>
        <taxon>Pseudomonadati</taxon>
        <taxon>Pseudomonadota</taxon>
        <taxon>Betaproteobacteria</taxon>
        <taxon>Candidatus Accumulibacter</taxon>
    </lineage>
</organism>
<comment type="caution">
    <text evidence="2">The sequence shown here is derived from an EMBL/GenBank/DDBJ whole genome shotgun (WGS) entry which is preliminary data.</text>
</comment>
<keyword evidence="2" id="KW-0378">Hydrolase</keyword>
<evidence type="ECO:0000259" key="1">
    <source>
        <dbReference type="Pfam" id="PF07486"/>
    </source>
</evidence>